<sequence>MNVLLIRTGEEFGGAEIYNLNLIRGFRRYFPETKLFFFATWPEFSRRINNLGGRVFLLPIFKKEVGTKKDLVGLLFHLPKYLTVLLKTITRINEKEPLNAICLQGTTEKIILTPLLRAKGYRVFWLEHGPLFKPQKTWLVKFFYRLWSHLTVKIITVSQDSYQDLLTNGLTKKRVVTVPVGVDLHQFQPLSKLQRQTLRQKWHLKHGEKVIGFVGAISAAKGVEAFFKISQQLINQGKKVKFVLIGSGPKLTWLKQKIHQKKLGNYFLLPGFRRDIRPYAKIFDLVVFPTQHHEGLSAALLEAAAMAKPILATDIGGNREIVIDQQTGFLFKKASLKKWVEKIDWLLAHPQVRRAMGRQARLLASQKFSQAQWIKNLYEVWQG</sequence>
<dbReference type="Proteomes" id="UP000231579">
    <property type="component" value="Unassembled WGS sequence"/>
</dbReference>
<evidence type="ECO:0008006" key="5">
    <source>
        <dbReference type="Google" id="ProtNLM"/>
    </source>
</evidence>
<dbReference type="EMBL" id="PFEM01000031">
    <property type="protein sequence ID" value="PJE69982.1"/>
    <property type="molecule type" value="Genomic_DNA"/>
</dbReference>
<evidence type="ECO:0000259" key="2">
    <source>
        <dbReference type="Pfam" id="PF13439"/>
    </source>
</evidence>
<dbReference type="GO" id="GO:0016757">
    <property type="term" value="F:glycosyltransferase activity"/>
    <property type="evidence" value="ECO:0007669"/>
    <property type="project" value="InterPro"/>
</dbReference>
<dbReference type="InterPro" id="IPR001296">
    <property type="entry name" value="Glyco_trans_1"/>
</dbReference>
<comment type="caution">
    <text evidence="3">The sequence shown here is derived from an EMBL/GenBank/DDBJ whole genome shotgun (WGS) entry which is preliminary data.</text>
</comment>
<dbReference type="Pfam" id="PF00534">
    <property type="entry name" value="Glycos_transf_1"/>
    <property type="match status" value="1"/>
</dbReference>
<evidence type="ECO:0000259" key="1">
    <source>
        <dbReference type="Pfam" id="PF00534"/>
    </source>
</evidence>
<reference evidence="4" key="1">
    <citation type="submission" date="2017-09" db="EMBL/GenBank/DDBJ databases">
        <title>Depth-based differentiation of microbial function through sediment-hosted aquifers and enrichment of novel symbionts in the deep terrestrial subsurface.</title>
        <authorList>
            <person name="Probst A.J."/>
            <person name="Ladd B."/>
            <person name="Jarett J.K."/>
            <person name="Geller-Mcgrath D.E."/>
            <person name="Sieber C.M.K."/>
            <person name="Emerson J.B."/>
            <person name="Anantharaman K."/>
            <person name="Thomas B.C."/>
            <person name="Malmstrom R."/>
            <person name="Stieglmeier M."/>
            <person name="Klingl A."/>
            <person name="Woyke T."/>
            <person name="Ryan C.M."/>
            <person name="Banfield J.F."/>
        </authorList>
    </citation>
    <scope>NUCLEOTIDE SEQUENCE [LARGE SCALE GENOMIC DNA]</scope>
</reference>
<evidence type="ECO:0000313" key="3">
    <source>
        <dbReference type="EMBL" id="PJE69982.1"/>
    </source>
</evidence>
<protein>
    <recommendedName>
        <fullName evidence="5">Glycosyl transferase family 1 domain-containing protein</fullName>
    </recommendedName>
</protein>
<dbReference type="AlphaFoldDB" id="A0A2M8L6Z6"/>
<dbReference type="InterPro" id="IPR028098">
    <property type="entry name" value="Glyco_trans_4-like_N"/>
</dbReference>
<dbReference type="PANTHER" id="PTHR12526">
    <property type="entry name" value="GLYCOSYLTRANSFERASE"/>
    <property type="match status" value="1"/>
</dbReference>
<dbReference type="Pfam" id="PF13439">
    <property type="entry name" value="Glyco_transf_4"/>
    <property type="match status" value="1"/>
</dbReference>
<organism evidence="3 4">
    <name type="scientific">Candidatus Shapirobacteria bacterium CG10_big_fil_rev_8_21_14_0_10_48_15</name>
    <dbReference type="NCBI Taxonomy" id="1974484"/>
    <lineage>
        <taxon>Bacteria</taxon>
        <taxon>Candidatus Shapironibacteriota</taxon>
    </lineage>
</organism>
<name>A0A2M8L6Z6_9BACT</name>
<feature type="domain" description="Glycosyltransferase subfamily 4-like N-terminal" evidence="2">
    <location>
        <begin position="13"/>
        <end position="185"/>
    </location>
</feature>
<dbReference type="SUPFAM" id="SSF53756">
    <property type="entry name" value="UDP-Glycosyltransferase/glycogen phosphorylase"/>
    <property type="match status" value="1"/>
</dbReference>
<dbReference type="Gene3D" id="3.40.50.2000">
    <property type="entry name" value="Glycogen Phosphorylase B"/>
    <property type="match status" value="2"/>
</dbReference>
<accession>A0A2M8L6Z6</accession>
<gene>
    <name evidence="3" type="ORF">COU97_02095</name>
</gene>
<feature type="domain" description="Glycosyl transferase family 1" evidence="1">
    <location>
        <begin position="195"/>
        <end position="361"/>
    </location>
</feature>
<dbReference type="PANTHER" id="PTHR12526:SF637">
    <property type="entry name" value="GLYCOSYLTRANSFERASE EPSF-RELATED"/>
    <property type="match status" value="1"/>
</dbReference>
<evidence type="ECO:0000313" key="4">
    <source>
        <dbReference type="Proteomes" id="UP000231579"/>
    </source>
</evidence>
<proteinExistence type="predicted"/>